<gene>
    <name evidence="2" type="ORF">H9Q78_09540</name>
</gene>
<feature type="chain" id="PRO_5038482658" evidence="1">
    <location>
        <begin position="22"/>
        <end position="117"/>
    </location>
</feature>
<dbReference type="PROSITE" id="PS51257">
    <property type="entry name" value="PROKAR_LIPOPROTEIN"/>
    <property type="match status" value="1"/>
</dbReference>
<keyword evidence="1" id="KW-0732">Signal</keyword>
<reference evidence="2 3" key="1">
    <citation type="submission" date="2020-08" db="EMBL/GenBank/DDBJ databases">
        <authorList>
            <person name="Liu C."/>
            <person name="Sun Q."/>
        </authorList>
    </citation>
    <scope>NUCLEOTIDE SEQUENCE [LARGE SCALE GENOMIC DNA]</scope>
    <source>
        <strain evidence="2 3">NSJ-38</strain>
    </source>
</reference>
<evidence type="ECO:0000313" key="3">
    <source>
        <dbReference type="Proteomes" id="UP000515823"/>
    </source>
</evidence>
<dbReference type="Proteomes" id="UP000515823">
    <property type="component" value="Chromosome"/>
</dbReference>
<dbReference type="EMBL" id="CP060634">
    <property type="protein sequence ID" value="QNM04698.1"/>
    <property type="molecule type" value="Genomic_DNA"/>
</dbReference>
<evidence type="ECO:0000256" key="1">
    <source>
        <dbReference type="SAM" id="SignalP"/>
    </source>
</evidence>
<accession>A0A7G9G1L6</accession>
<sequence>MAGVKVYRWIMVFLSAGVLCACGNNDSLSGLNSDMNDTIISENIDKSEEEAAMQLLKGYDSPVEDHVRQESNVVVSDETMLQMKEAIKKTGYPIISYETYLGMENSGNMDDLDYNRL</sequence>
<protein>
    <submittedName>
        <fullName evidence="2">Uncharacterized protein</fullName>
    </submittedName>
</protein>
<proteinExistence type="predicted"/>
<dbReference type="KEGG" id="qdo:H9Q78_09540"/>
<dbReference type="AlphaFoldDB" id="A0A7G9G1L6"/>
<dbReference type="RefSeq" id="WP_249301281.1">
    <property type="nucleotide sequence ID" value="NZ_CP060634.1"/>
</dbReference>
<keyword evidence="3" id="KW-1185">Reference proteome</keyword>
<name>A0A7G9G1L6_9FIRM</name>
<feature type="signal peptide" evidence="1">
    <location>
        <begin position="1"/>
        <end position="21"/>
    </location>
</feature>
<evidence type="ECO:0000313" key="2">
    <source>
        <dbReference type="EMBL" id="QNM04698.1"/>
    </source>
</evidence>
<organism evidence="2 3">
    <name type="scientific">Qiania dongpingensis</name>
    <dbReference type="NCBI Taxonomy" id="2763669"/>
    <lineage>
        <taxon>Bacteria</taxon>
        <taxon>Bacillati</taxon>
        <taxon>Bacillota</taxon>
        <taxon>Clostridia</taxon>
        <taxon>Lachnospirales</taxon>
        <taxon>Lachnospiraceae</taxon>
        <taxon>Qiania</taxon>
    </lineage>
</organism>